<evidence type="ECO:0008006" key="2">
    <source>
        <dbReference type="Google" id="ProtNLM"/>
    </source>
</evidence>
<dbReference type="InterPro" id="IPR027417">
    <property type="entry name" value="P-loop_NTPase"/>
</dbReference>
<dbReference type="PANTHER" id="PTHR34301:SF8">
    <property type="entry name" value="ATPASE DOMAIN-CONTAINING PROTEIN"/>
    <property type="match status" value="1"/>
</dbReference>
<gene>
    <name evidence="1" type="ORF">LCGC14_0170960</name>
</gene>
<accession>A0A0F9XAS0</accession>
<protein>
    <recommendedName>
        <fullName evidence="2">AAA+ ATPase domain-containing protein</fullName>
    </recommendedName>
</protein>
<evidence type="ECO:0000313" key="1">
    <source>
        <dbReference type="EMBL" id="KKN96166.1"/>
    </source>
</evidence>
<comment type="caution">
    <text evidence="1">The sequence shown here is derived from an EMBL/GenBank/DDBJ whole genome shotgun (WGS) entry which is preliminary data.</text>
</comment>
<reference evidence="1" key="1">
    <citation type="journal article" date="2015" name="Nature">
        <title>Complex archaea that bridge the gap between prokaryotes and eukaryotes.</title>
        <authorList>
            <person name="Spang A."/>
            <person name="Saw J.H."/>
            <person name="Jorgensen S.L."/>
            <person name="Zaremba-Niedzwiedzka K."/>
            <person name="Martijn J."/>
            <person name="Lind A.E."/>
            <person name="van Eijk R."/>
            <person name="Schleper C."/>
            <person name="Guy L."/>
            <person name="Ettema T.J."/>
        </authorList>
    </citation>
    <scope>NUCLEOTIDE SEQUENCE</scope>
</reference>
<name>A0A0F9XAS0_9ZZZZ</name>
<proteinExistence type="predicted"/>
<dbReference type="EMBL" id="LAZR01000066">
    <property type="protein sequence ID" value="KKN96166.1"/>
    <property type="molecule type" value="Genomic_DNA"/>
</dbReference>
<sequence>MKPMVKGMESNKFTFHRPELALQIVSALAGESLTDTSSGLFLALHRRTGKSTFLRKDLIPACENRGWLPVYVDLWANKQVSPDVLISRALADALQAYDSVAKKALKAMNVQKVSILRTLNWDLTTGVLPEDATLADAIQLLYQLSGKMVVLIIDEAQHALTSDAGMNAMFALKAARDRMNLSAEHEDGLRLVFTGSNRDKLGNLVHKRTQPFFGAQITPFPVLGNDYVEAFTAFFNKRLSAENQFGADDLKEAFQQTGHRPELLMALATEVGMGLGAAPDTGRLIRDGVLNLLVGVWDEYESAYNQLTTIQQAVLEVMGDQHRKGPGHEFAPFKTATVGAVQKYVELMGESNKVTNSGIQSALDALREAELVWKPARGSYTFEDAGMVEWLANRREVEADE</sequence>
<dbReference type="AlphaFoldDB" id="A0A0F9XAS0"/>
<dbReference type="SUPFAM" id="SSF52540">
    <property type="entry name" value="P-loop containing nucleoside triphosphate hydrolases"/>
    <property type="match status" value="1"/>
</dbReference>
<dbReference type="Gene3D" id="3.40.50.300">
    <property type="entry name" value="P-loop containing nucleotide triphosphate hydrolases"/>
    <property type="match status" value="1"/>
</dbReference>
<organism evidence="1">
    <name type="scientific">marine sediment metagenome</name>
    <dbReference type="NCBI Taxonomy" id="412755"/>
    <lineage>
        <taxon>unclassified sequences</taxon>
        <taxon>metagenomes</taxon>
        <taxon>ecological metagenomes</taxon>
    </lineage>
</organism>
<dbReference type="PANTHER" id="PTHR34301">
    <property type="entry name" value="DNA-BINDING PROTEIN-RELATED"/>
    <property type="match status" value="1"/>
</dbReference>